<dbReference type="AlphaFoldDB" id="A0A5C5XVQ4"/>
<sequence length="79" mass="8706">MSGNHLDLSSEPPRPHSEAPPTGERGRFIGVRFDCCGIYARVYPNRKNTAYEGRCPRCLKAVRFEIGPGGSSSRFFSAS</sequence>
<accession>A0A5C5XVQ4</accession>
<evidence type="ECO:0000313" key="2">
    <source>
        <dbReference type="EMBL" id="TWT66984.1"/>
    </source>
</evidence>
<comment type="caution">
    <text evidence="2">The sequence shown here is derived from an EMBL/GenBank/DDBJ whole genome shotgun (WGS) entry which is preliminary data.</text>
</comment>
<gene>
    <name evidence="2" type="ORF">Pla123a_44130</name>
</gene>
<name>A0A5C5XVQ4_9BACT</name>
<evidence type="ECO:0000313" key="3">
    <source>
        <dbReference type="Proteomes" id="UP000318478"/>
    </source>
</evidence>
<proteinExistence type="predicted"/>
<dbReference type="EMBL" id="SJPO01000013">
    <property type="protein sequence ID" value="TWT66984.1"/>
    <property type="molecule type" value="Genomic_DNA"/>
</dbReference>
<organism evidence="2 3">
    <name type="scientific">Posidoniimonas polymericola</name>
    <dbReference type="NCBI Taxonomy" id="2528002"/>
    <lineage>
        <taxon>Bacteria</taxon>
        <taxon>Pseudomonadati</taxon>
        <taxon>Planctomycetota</taxon>
        <taxon>Planctomycetia</taxon>
        <taxon>Pirellulales</taxon>
        <taxon>Lacipirellulaceae</taxon>
        <taxon>Posidoniimonas</taxon>
    </lineage>
</organism>
<protein>
    <submittedName>
        <fullName evidence="2">Uncharacterized protein</fullName>
    </submittedName>
</protein>
<dbReference type="OrthoDB" id="9810539at2"/>
<evidence type="ECO:0000256" key="1">
    <source>
        <dbReference type="SAM" id="MobiDB-lite"/>
    </source>
</evidence>
<dbReference type="RefSeq" id="WP_146590965.1">
    <property type="nucleotide sequence ID" value="NZ_SJPO01000013.1"/>
</dbReference>
<feature type="region of interest" description="Disordered" evidence="1">
    <location>
        <begin position="1"/>
        <end position="26"/>
    </location>
</feature>
<dbReference type="Proteomes" id="UP000318478">
    <property type="component" value="Unassembled WGS sequence"/>
</dbReference>
<keyword evidence="3" id="KW-1185">Reference proteome</keyword>
<reference evidence="2 3" key="1">
    <citation type="submission" date="2019-02" db="EMBL/GenBank/DDBJ databases">
        <title>Deep-cultivation of Planctomycetes and their phenomic and genomic characterization uncovers novel biology.</title>
        <authorList>
            <person name="Wiegand S."/>
            <person name="Jogler M."/>
            <person name="Boedeker C."/>
            <person name="Pinto D."/>
            <person name="Vollmers J."/>
            <person name="Rivas-Marin E."/>
            <person name="Kohn T."/>
            <person name="Peeters S.H."/>
            <person name="Heuer A."/>
            <person name="Rast P."/>
            <person name="Oberbeckmann S."/>
            <person name="Bunk B."/>
            <person name="Jeske O."/>
            <person name="Meyerdierks A."/>
            <person name="Storesund J.E."/>
            <person name="Kallscheuer N."/>
            <person name="Luecker S."/>
            <person name="Lage O.M."/>
            <person name="Pohl T."/>
            <person name="Merkel B.J."/>
            <person name="Hornburger P."/>
            <person name="Mueller R.-W."/>
            <person name="Bruemmer F."/>
            <person name="Labrenz M."/>
            <person name="Spormann A.M."/>
            <person name="Op Den Camp H."/>
            <person name="Overmann J."/>
            <person name="Amann R."/>
            <person name="Jetten M.S.M."/>
            <person name="Mascher T."/>
            <person name="Medema M.H."/>
            <person name="Devos D.P."/>
            <person name="Kaster A.-K."/>
            <person name="Ovreas L."/>
            <person name="Rohde M."/>
            <person name="Galperin M.Y."/>
            <person name="Jogler C."/>
        </authorList>
    </citation>
    <scope>NUCLEOTIDE SEQUENCE [LARGE SCALE GENOMIC DNA]</scope>
    <source>
        <strain evidence="2 3">Pla123a</strain>
    </source>
</reference>